<gene>
    <name evidence="1" type="ORF">ACFPIH_47560</name>
</gene>
<accession>A0ABV9B7S2</accession>
<reference evidence="2" key="1">
    <citation type="journal article" date="2019" name="Int. J. Syst. Evol. Microbiol.">
        <title>The Global Catalogue of Microorganisms (GCM) 10K type strain sequencing project: providing services to taxonomists for standard genome sequencing and annotation.</title>
        <authorList>
            <consortium name="The Broad Institute Genomics Platform"/>
            <consortium name="The Broad Institute Genome Sequencing Center for Infectious Disease"/>
            <person name="Wu L."/>
            <person name="Ma J."/>
        </authorList>
    </citation>
    <scope>NUCLEOTIDE SEQUENCE [LARGE SCALE GENOMIC DNA]</scope>
    <source>
        <strain evidence="2">CGMCC 4.7177</strain>
    </source>
</reference>
<dbReference type="EMBL" id="JBHSFK010000050">
    <property type="protein sequence ID" value="MFC4507018.1"/>
    <property type="molecule type" value="Genomic_DNA"/>
</dbReference>
<name>A0ABV9B7S2_9ACTN</name>
<dbReference type="RefSeq" id="WP_381177422.1">
    <property type="nucleotide sequence ID" value="NZ_JBHSFK010000050.1"/>
</dbReference>
<evidence type="ECO:0000313" key="2">
    <source>
        <dbReference type="Proteomes" id="UP001595839"/>
    </source>
</evidence>
<protein>
    <submittedName>
        <fullName evidence="1">Uncharacterized protein</fullName>
    </submittedName>
</protein>
<comment type="caution">
    <text evidence="1">The sequence shown here is derived from an EMBL/GenBank/DDBJ whole genome shotgun (WGS) entry which is preliminary data.</text>
</comment>
<organism evidence="1 2">
    <name type="scientific">Streptomyces vulcanius</name>
    <dbReference type="NCBI Taxonomy" id="1441876"/>
    <lineage>
        <taxon>Bacteria</taxon>
        <taxon>Bacillati</taxon>
        <taxon>Actinomycetota</taxon>
        <taxon>Actinomycetes</taxon>
        <taxon>Kitasatosporales</taxon>
        <taxon>Streptomycetaceae</taxon>
        <taxon>Streptomyces</taxon>
    </lineage>
</organism>
<evidence type="ECO:0000313" key="1">
    <source>
        <dbReference type="EMBL" id="MFC4507018.1"/>
    </source>
</evidence>
<sequence length="118" mass="12882">MASFQLGDVPHGFAYNEDGNIIHYKHVILLATPTANESGTWGGEWLSFGSDWADARLRVAAHDGTSWVWVKHIDVVAANSRAVVQLPPGTQKVSIGREKKTAGDFVDNSPVGWLLEIK</sequence>
<proteinExistence type="predicted"/>
<keyword evidence="2" id="KW-1185">Reference proteome</keyword>
<dbReference type="Proteomes" id="UP001595839">
    <property type="component" value="Unassembled WGS sequence"/>
</dbReference>